<evidence type="ECO:0000259" key="2">
    <source>
        <dbReference type="Pfam" id="PF13439"/>
    </source>
</evidence>
<dbReference type="InterPro" id="IPR050194">
    <property type="entry name" value="Glycosyltransferase_grp1"/>
</dbReference>
<name>A0A7X8C3Q5_9LACT</name>
<feature type="domain" description="Glycosyl transferase family 1" evidence="1">
    <location>
        <begin position="184"/>
        <end position="323"/>
    </location>
</feature>
<comment type="caution">
    <text evidence="3">The sequence shown here is derived from an EMBL/GenBank/DDBJ whole genome shotgun (WGS) entry which is preliminary data.</text>
</comment>
<accession>A0A7X8C3Q5</accession>
<feature type="domain" description="Glycosyltransferase subfamily 4-like N-terminal" evidence="2">
    <location>
        <begin position="13"/>
        <end position="164"/>
    </location>
</feature>
<dbReference type="InterPro" id="IPR001296">
    <property type="entry name" value="Glyco_trans_1"/>
</dbReference>
<dbReference type="Gene3D" id="3.40.50.2000">
    <property type="entry name" value="Glycogen Phosphorylase B"/>
    <property type="match status" value="2"/>
</dbReference>
<sequence>MKLLIVTTEKLNVNGVSNVIMNYYRAMDKSDMKIDFVVPNGVRDDFSKEIKSNNGVIYTINKRQKNPIGYFLKLYQIIKKNKYDIVHAHGNSSTLAIEMLAAKRAKVPVRIPHGHSSSGKYKFLHKLLRGPFKKSYTHAFACGEKAGEWLFGKEPFTIISNGISYDKFAYNKSIRDQYRMQMNLVDKKVVGHVGHFNFAKNHDYLMDIFSELYKKNKDYKLLLVGDGALKSEIEKKAQILNISEAVLFLGRRLDIAQLMSAMDIFILPSHFEGVPLSLIEAQAAVLPCFVSENVSKEVKITELIQFISLNKSAEDWAKQIDEANDIKRDKIQDTVYSQISKAGYNIEENAKTMKMLYNKYLKQEEI</sequence>
<dbReference type="GO" id="GO:0016757">
    <property type="term" value="F:glycosyltransferase activity"/>
    <property type="evidence" value="ECO:0007669"/>
    <property type="project" value="InterPro"/>
</dbReference>
<dbReference type="Pfam" id="PF00534">
    <property type="entry name" value="Glycos_transf_1"/>
    <property type="match status" value="1"/>
</dbReference>
<dbReference type="InterPro" id="IPR028098">
    <property type="entry name" value="Glyco_trans_4-like_N"/>
</dbReference>
<dbReference type="SUPFAM" id="SSF53756">
    <property type="entry name" value="UDP-Glycosyltransferase/glycogen phosphorylase"/>
    <property type="match status" value="1"/>
</dbReference>
<dbReference type="CDD" id="cd03812">
    <property type="entry name" value="GT4_CapH-like"/>
    <property type="match status" value="1"/>
</dbReference>
<dbReference type="EMBL" id="JAAYSM010000167">
    <property type="protein sequence ID" value="NLJ18278.1"/>
    <property type="molecule type" value="Genomic_DNA"/>
</dbReference>
<dbReference type="PANTHER" id="PTHR45947:SF3">
    <property type="entry name" value="SULFOQUINOVOSYL TRANSFERASE SQD2"/>
    <property type="match status" value="1"/>
</dbReference>
<proteinExistence type="predicted"/>
<reference evidence="3 4" key="1">
    <citation type="journal article" date="2020" name="Biotechnol. Biofuels">
        <title>New insights from the biogas microbiome by comprehensive genome-resolved metagenomics of nearly 1600 species originating from multiple anaerobic digesters.</title>
        <authorList>
            <person name="Campanaro S."/>
            <person name="Treu L."/>
            <person name="Rodriguez-R L.M."/>
            <person name="Kovalovszki A."/>
            <person name="Ziels R.M."/>
            <person name="Maus I."/>
            <person name="Zhu X."/>
            <person name="Kougias P.G."/>
            <person name="Basile A."/>
            <person name="Luo G."/>
            <person name="Schluter A."/>
            <person name="Konstantinidis K.T."/>
            <person name="Angelidaki I."/>
        </authorList>
    </citation>
    <scope>NUCLEOTIDE SEQUENCE [LARGE SCALE GENOMIC DNA]</scope>
    <source>
        <strain evidence="3">AS23ysBPME_34</strain>
    </source>
</reference>
<protein>
    <submittedName>
        <fullName evidence="3">Glycosyltransferase family 1 protein</fullName>
    </submittedName>
</protein>
<evidence type="ECO:0000313" key="4">
    <source>
        <dbReference type="Proteomes" id="UP000541058"/>
    </source>
</evidence>
<dbReference type="AlphaFoldDB" id="A0A7X8C3Q5"/>
<dbReference type="PANTHER" id="PTHR45947">
    <property type="entry name" value="SULFOQUINOVOSYL TRANSFERASE SQD2"/>
    <property type="match status" value="1"/>
</dbReference>
<dbReference type="RefSeq" id="WP_276647867.1">
    <property type="nucleotide sequence ID" value="NZ_JAAYSM010000167.1"/>
</dbReference>
<dbReference type="Proteomes" id="UP000541058">
    <property type="component" value="Unassembled WGS sequence"/>
</dbReference>
<organism evidence="3 4">
    <name type="scientific">Globicatella sulfidifaciens</name>
    <dbReference type="NCBI Taxonomy" id="136093"/>
    <lineage>
        <taxon>Bacteria</taxon>
        <taxon>Bacillati</taxon>
        <taxon>Bacillota</taxon>
        <taxon>Bacilli</taxon>
        <taxon>Lactobacillales</taxon>
        <taxon>Aerococcaceae</taxon>
        <taxon>Globicatella</taxon>
    </lineage>
</organism>
<dbReference type="Pfam" id="PF13439">
    <property type="entry name" value="Glyco_transf_4"/>
    <property type="match status" value="1"/>
</dbReference>
<keyword evidence="3" id="KW-0808">Transferase</keyword>
<evidence type="ECO:0000259" key="1">
    <source>
        <dbReference type="Pfam" id="PF00534"/>
    </source>
</evidence>
<gene>
    <name evidence="3" type="ORF">GX355_05395</name>
</gene>
<evidence type="ECO:0000313" key="3">
    <source>
        <dbReference type="EMBL" id="NLJ18278.1"/>
    </source>
</evidence>